<evidence type="ECO:0000256" key="3">
    <source>
        <dbReference type="ARBA" id="ARBA00022748"/>
    </source>
</evidence>
<dbReference type="Proteomes" id="UP001597365">
    <property type="component" value="Unassembled WGS sequence"/>
</dbReference>
<feature type="compositionally biased region" description="Low complexity" evidence="6">
    <location>
        <begin position="581"/>
        <end position="593"/>
    </location>
</feature>
<organism evidence="9 10">
    <name type="scientific">Streptomyces desertarenae</name>
    <dbReference type="NCBI Taxonomy" id="2666184"/>
    <lineage>
        <taxon>Bacteria</taxon>
        <taxon>Bacillati</taxon>
        <taxon>Actinomycetota</taxon>
        <taxon>Actinomycetes</taxon>
        <taxon>Kitasatosporales</taxon>
        <taxon>Streptomycetaceae</taxon>
        <taxon>Streptomyces</taxon>
    </lineage>
</organism>
<feature type="transmembrane region" description="Helical" evidence="7">
    <location>
        <begin position="55"/>
        <end position="73"/>
    </location>
</feature>
<feature type="region of interest" description="Disordered" evidence="6">
    <location>
        <begin position="553"/>
        <end position="614"/>
    </location>
</feature>
<proteinExistence type="predicted"/>
<feature type="transmembrane region" description="Helical" evidence="7">
    <location>
        <begin position="489"/>
        <end position="508"/>
    </location>
</feature>
<dbReference type="EMBL" id="JBHUFU010000020">
    <property type="protein sequence ID" value="MFD1832832.1"/>
    <property type="molecule type" value="Genomic_DNA"/>
</dbReference>
<evidence type="ECO:0000256" key="6">
    <source>
        <dbReference type="SAM" id="MobiDB-lite"/>
    </source>
</evidence>
<feature type="region of interest" description="Disordered" evidence="6">
    <location>
        <begin position="1"/>
        <end position="25"/>
    </location>
</feature>
<feature type="compositionally biased region" description="Basic and acidic residues" evidence="6">
    <location>
        <begin position="562"/>
        <end position="575"/>
    </location>
</feature>
<evidence type="ECO:0000256" key="7">
    <source>
        <dbReference type="SAM" id="Phobius"/>
    </source>
</evidence>
<feature type="transmembrane region" description="Helical" evidence="7">
    <location>
        <begin position="109"/>
        <end position="131"/>
    </location>
</feature>
<keyword evidence="5 7" id="KW-0472">Membrane</keyword>
<evidence type="ECO:0000256" key="5">
    <source>
        <dbReference type="ARBA" id="ARBA00023136"/>
    </source>
</evidence>
<evidence type="ECO:0000313" key="9">
    <source>
        <dbReference type="EMBL" id="MFD1832832.1"/>
    </source>
</evidence>
<comment type="subcellular location">
    <subcellularLocation>
        <location evidence="1">Membrane</location>
        <topology evidence="1">Multi-pass membrane protein</topology>
    </subcellularLocation>
</comment>
<evidence type="ECO:0000256" key="4">
    <source>
        <dbReference type="ARBA" id="ARBA00022989"/>
    </source>
</evidence>
<keyword evidence="4 7" id="KW-1133">Transmembrane helix</keyword>
<dbReference type="InterPro" id="IPR023494">
    <property type="entry name" value="Cyt_c_bgen_Ccs1/CcsB/ResB"/>
</dbReference>
<dbReference type="RefSeq" id="WP_380904117.1">
    <property type="nucleotide sequence ID" value="NZ_JBHUFU010000020.1"/>
</dbReference>
<evidence type="ECO:0000256" key="2">
    <source>
        <dbReference type="ARBA" id="ARBA00022692"/>
    </source>
</evidence>
<protein>
    <submittedName>
        <fullName evidence="9">Cytochrome c biogenesis protein ResB</fullName>
    </submittedName>
</protein>
<gene>
    <name evidence="9" type="ORF">ACFSJS_24765</name>
</gene>
<feature type="compositionally biased region" description="Low complexity" evidence="6">
    <location>
        <begin position="1"/>
        <end position="11"/>
    </location>
</feature>
<evidence type="ECO:0000313" key="10">
    <source>
        <dbReference type="Proteomes" id="UP001597365"/>
    </source>
</evidence>
<dbReference type="PANTHER" id="PTHR31566">
    <property type="entry name" value="CYTOCHROME C BIOGENESIS PROTEIN CCS1, CHLOROPLASTIC"/>
    <property type="match status" value="1"/>
</dbReference>
<evidence type="ECO:0000259" key="8">
    <source>
        <dbReference type="Pfam" id="PF05140"/>
    </source>
</evidence>
<reference evidence="10" key="1">
    <citation type="journal article" date="2019" name="Int. J. Syst. Evol. Microbiol.">
        <title>The Global Catalogue of Microorganisms (GCM) 10K type strain sequencing project: providing services to taxonomists for standard genome sequencing and annotation.</title>
        <authorList>
            <consortium name="The Broad Institute Genomics Platform"/>
            <consortium name="The Broad Institute Genome Sequencing Center for Infectious Disease"/>
            <person name="Wu L."/>
            <person name="Ma J."/>
        </authorList>
    </citation>
    <scope>NUCLEOTIDE SEQUENCE [LARGE SCALE GENOMIC DNA]</scope>
    <source>
        <strain evidence="10">CGMCC 4.7455</strain>
    </source>
</reference>
<keyword evidence="10" id="KW-1185">Reference proteome</keyword>
<feature type="domain" description="ResB-like" evidence="8">
    <location>
        <begin position="53"/>
        <end position="544"/>
    </location>
</feature>
<dbReference type="InterPro" id="IPR007816">
    <property type="entry name" value="ResB-like_domain"/>
</dbReference>
<dbReference type="PANTHER" id="PTHR31566:SF0">
    <property type="entry name" value="CYTOCHROME C BIOGENESIS PROTEIN CCS1, CHLOROPLASTIC"/>
    <property type="match status" value="1"/>
</dbReference>
<feature type="transmembrane region" description="Helical" evidence="7">
    <location>
        <begin position="212"/>
        <end position="231"/>
    </location>
</feature>
<keyword evidence="3" id="KW-0201">Cytochrome c-type biogenesis</keyword>
<accession>A0ABW4PRF1</accession>
<name>A0ABW4PRF1_9ACTN</name>
<dbReference type="Pfam" id="PF05140">
    <property type="entry name" value="ResB"/>
    <property type="match status" value="1"/>
</dbReference>
<comment type="caution">
    <text evidence="9">The sequence shown here is derived from an EMBL/GenBank/DDBJ whole genome shotgun (WGS) entry which is preliminary data.</text>
</comment>
<sequence length="614" mass="66164">MPTANAENAVENAEDQEAGTRISTAPREDSAVDVPALGPVGWARWFWRQLTSMRVALILLFLLSLAAVPGSLIPQNGADPFAVRDFKRRNGTLAEVYDKLQLFDVYSSVWFSAVYILLFVSLIGCIVPRSWQFVGQLRSRPPRAPRRLTRMPAHTTWRTGAEPERVLEAARALLGGRRFRTDLTEEPGGPDGTGPGGSVAAEKGYLREAGNLVFHISLIVMLLAFAAGQLWNSEGGKLIVEGDGFSNTLVHYDDFTSGSLYDTDDLDVFGFRLEEFDATFERTGPQRGTARTFRADVSYWEGADGAEKKTAIEVNHPLKVGDSKVFLVGHGYAPVVTVTDGQGEVAYRGPVPFLPQESLGLTSTGVIKVTDYRNKDGEREQLGFQGIFTPTYGIDARRGPHSTFPELDYPVLSLNAFHGDLGVDAGLPQNVYQLDTDKMEQFKAEDGDLFRADLRPGESVDLPDGAGTLTFERVEEWASFQISQEPGEGWALGGAIAAVLGLAGSLFVRRRRVWVRARRGADGTTVVEMAGLGRSESARLPEELGELALALQDDAPPAAEPPAREPDPGDRDRAGGDGSGTDRAAPAAGDPAGETTDAPAATEGAGPSSRGETE</sequence>
<keyword evidence="2 7" id="KW-0812">Transmembrane</keyword>
<evidence type="ECO:0000256" key="1">
    <source>
        <dbReference type="ARBA" id="ARBA00004141"/>
    </source>
</evidence>